<dbReference type="InterPro" id="IPR006913">
    <property type="entry name" value="CENP-V/GFA"/>
</dbReference>
<evidence type="ECO:0000256" key="2">
    <source>
        <dbReference type="ARBA" id="ARBA00022723"/>
    </source>
</evidence>
<dbReference type="PANTHER" id="PTHR33337">
    <property type="entry name" value="GFA DOMAIN-CONTAINING PROTEIN"/>
    <property type="match status" value="1"/>
</dbReference>
<comment type="similarity">
    <text evidence="1">Belongs to the Gfa family.</text>
</comment>
<name>A0A975TZ32_9RHOB</name>
<keyword evidence="8" id="KW-1185">Reference proteome</keyword>
<keyword evidence="4" id="KW-0456">Lyase</keyword>
<accession>A0A975TZ32</accession>
<protein>
    <submittedName>
        <fullName evidence="7">GFA family protein</fullName>
    </submittedName>
</protein>
<evidence type="ECO:0000256" key="3">
    <source>
        <dbReference type="ARBA" id="ARBA00022833"/>
    </source>
</evidence>
<dbReference type="Pfam" id="PF04828">
    <property type="entry name" value="GFA"/>
    <property type="match status" value="1"/>
</dbReference>
<dbReference type="GO" id="GO:0016846">
    <property type="term" value="F:carbon-sulfur lyase activity"/>
    <property type="evidence" value="ECO:0007669"/>
    <property type="project" value="InterPro"/>
</dbReference>
<feature type="domain" description="CENP-V/GFA" evidence="5">
    <location>
        <begin position="3"/>
        <end position="122"/>
    </location>
</feature>
<keyword evidence="2" id="KW-0479">Metal-binding</keyword>
<evidence type="ECO:0000259" key="5">
    <source>
        <dbReference type="PROSITE" id="PS51891"/>
    </source>
</evidence>
<dbReference type="Gene3D" id="3.90.1590.10">
    <property type="entry name" value="glutathione-dependent formaldehyde- activating enzyme (gfa)"/>
    <property type="match status" value="1"/>
</dbReference>
<evidence type="ECO:0000256" key="4">
    <source>
        <dbReference type="ARBA" id="ARBA00023239"/>
    </source>
</evidence>
<dbReference type="PANTHER" id="PTHR33337:SF40">
    <property type="entry name" value="CENP-V_GFA DOMAIN-CONTAINING PROTEIN-RELATED"/>
    <property type="match status" value="1"/>
</dbReference>
<dbReference type="EMBL" id="CP078073">
    <property type="protein sequence ID" value="QXL89416.1"/>
    <property type="molecule type" value="Genomic_DNA"/>
</dbReference>
<organism evidence="7">
    <name type="scientific">Gymnodinialimonas phycosphaerae</name>
    <dbReference type="NCBI Taxonomy" id="2841589"/>
    <lineage>
        <taxon>Bacteria</taxon>
        <taxon>Pseudomonadati</taxon>
        <taxon>Pseudomonadota</taxon>
        <taxon>Alphaproteobacteria</taxon>
        <taxon>Rhodobacterales</taxon>
        <taxon>Paracoccaceae</taxon>
        <taxon>Gymnodinialimonas</taxon>
    </lineage>
</organism>
<dbReference type="RefSeq" id="WP_257892456.1">
    <property type="nucleotide sequence ID" value="NZ_JAIMBW010000001.1"/>
</dbReference>
<evidence type="ECO:0000313" key="7">
    <source>
        <dbReference type="EMBL" id="QXL89416.1"/>
    </source>
</evidence>
<dbReference type="GO" id="GO:0046872">
    <property type="term" value="F:metal ion binding"/>
    <property type="evidence" value="ECO:0007669"/>
    <property type="project" value="UniProtKB-KW"/>
</dbReference>
<dbReference type="AlphaFoldDB" id="A0A975TZ32"/>
<sequence>MRIDGGCPCGHVRYEAEIDPARVAICHCTDCQTNAATAFGMVASVTDNQFDLRAGTMTEYDKVAASGTVRTLSFCPHCGTRIHARTKDDPAAFFDLRWWTITQRDALPSRIQVWCGSAQPWVFDLSQVPRRMTQ</sequence>
<dbReference type="InterPro" id="IPR011057">
    <property type="entry name" value="Mss4-like_sf"/>
</dbReference>
<reference evidence="7 8" key="1">
    <citation type="submission" date="2021-07" db="EMBL/GenBank/DDBJ databases">
        <title>Karlodiniumbacter phycospheric gen. nov., sp. nov., a phycosphere bacterium isolated from karlodinium veneficum.</title>
        <authorList>
            <person name="Peng Y."/>
            <person name="Jiang L."/>
            <person name="Lee J."/>
        </authorList>
    </citation>
    <scope>NUCLEOTIDE SEQUENCE</scope>
    <source>
        <strain evidence="7 8">N5</strain>
    </source>
</reference>
<evidence type="ECO:0000313" key="8">
    <source>
        <dbReference type="Proteomes" id="UP000693972"/>
    </source>
</evidence>
<dbReference type="PROSITE" id="PS51891">
    <property type="entry name" value="CENP_V_GFA"/>
    <property type="match status" value="1"/>
</dbReference>
<proteinExistence type="inferred from homology"/>
<evidence type="ECO:0000313" key="6">
    <source>
        <dbReference type="EMBL" id="MBY4892681.1"/>
    </source>
</evidence>
<evidence type="ECO:0000256" key="1">
    <source>
        <dbReference type="ARBA" id="ARBA00005495"/>
    </source>
</evidence>
<gene>
    <name evidence="6" type="ORF">KUL25_07880</name>
    <name evidence="7" type="ORF">KUL25_07885</name>
</gene>
<dbReference type="EMBL" id="JAIMBW010000001">
    <property type="protein sequence ID" value="MBY4892681.1"/>
    <property type="molecule type" value="Genomic_DNA"/>
</dbReference>
<dbReference type="Proteomes" id="UP000693972">
    <property type="component" value="Unassembled WGS sequence"/>
</dbReference>
<dbReference type="SUPFAM" id="SSF51316">
    <property type="entry name" value="Mss4-like"/>
    <property type="match status" value="1"/>
</dbReference>
<keyword evidence="3" id="KW-0862">Zinc</keyword>